<dbReference type="PANTHER" id="PTHR48081">
    <property type="entry name" value="AB HYDROLASE SUPERFAMILY PROTEIN C4A8.06C"/>
    <property type="match status" value="1"/>
</dbReference>
<name>A0A3D8S1G1_9HELO</name>
<evidence type="ECO:0000259" key="2">
    <source>
        <dbReference type="Pfam" id="PF07859"/>
    </source>
</evidence>
<keyword evidence="4" id="KW-1185">Reference proteome</keyword>
<proteinExistence type="predicted"/>
<dbReference type="AlphaFoldDB" id="A0A3D8S1G1"/>
<keyword evidence="1" id="KW-0378">Hydrolase</keyword>
<sequence>MDPALFLTTPPPLDPAWVAHEQANDLWNISRPVDIKENQKVYSQTCKRRNAQLLASRDEHLAEGLVLTDSKLLARDSHLIPIRTYHPAQHACGPPEPQSVGPEDMGRPTIVYYHGGGLKVGDLDSEDLSCRRLCKGLGCTVYSVEYRLLPDFTADQAIEDAIDAFGWITQMCKASRLIIVGSSSGGHLAAQVSQHYKHASSFPWAGKPVIHGVCLRSPVTCDPYENGENIPQAWKGRHHSMSPAFYTSIQARPMTNPGEKAVRHALPLEAESFEGLPRTFCQLTTNDVYYSDGICYAAALMEAGVEVRLDIVTGWPHTFWLKAPLLERAEKAEMDFIAGVRWLLEAEGLEEPETVKISQRFIVPDKSFQAMDPIEFGKAFDRVS</sequence>
<organism evidence="3 4">
    <name type="scientific">Coleophoma cylindrospora</name>
    <dbReference type="NCBI Taxonomy" id="1849047"/>
    <lineage>
        <taxon>Eukaryota</taxon>
        <taxon>Fungi</taxon>
        <taxon>Dikarya</taxon>
        <taxon>Ascomycota</taxon>
        <taxon>Pezizomycotina</taxon>
        <taxon>Leotiomycetes</taxon>
        <taxon>Helotiales</taxon>
        <taxon>Dermateaceae</taxon>
        <taxon>Coleophoma</taxon>
    </lineage>
</organism>
<gene>
    <name evidence="3" type="ORF">BP6252_04736</name>
</gene>
<dbReference type="InterPro" id="IPR050300">
    <property type="entry name" value="GDXG_lipolytic_enzyme"/>
</dbReference>
<evidence type="ECO:0000256" key="1">
    <source>
        <dbReference type="ARBA" id="ARBA00022801"/>
    </source>
</evidence>
<reference evidence="3 4" key="1">
    <citation type="journal article" date="2018" name="IMA Fungus">
        <title>IMA Genome-F 9: Draft genome sequence of Annulohypoxylon stygium, Aspergillus mulundensis, Berkeleyomyces basicola (syn. Thielaviopsis basicola), Ceratocystis smalleyi, two Cercospora beticola strains, Coleophoma cylindrospora, Fusarium fracticaudum, Phialophora cf. hyalina, and Morchella septimelata.</title>
        <authorList>
            <person name="Wingfield B.D."/>
            <person name="Bills G.F."/>
            <person name="Dong Y."/>
            <person name="Huang W."/>
            <person name="Nel W.J."/>
            <person name="Swalarsk-Parry B.S."/>
            <person name="Vaghefi N."/>
            <person name="Wilken P.M."/>
            <person name="An Z."/>
            <person name="de Beer Z.W."/>
            <person name="De Vos L."/>
            <person name="Chen L."/>
            <person name="Duong T.A."/>
            <person name="Gao Y."/>
            <person name="Hammerbacher A."/>
            <person name="Kikkert J.R."/>
            <person name="Li Y."/>
            <person name="Li H."/>
            <person name="Li K."/>
            <person name="Li Q."/>
            <person name="Liu X."/>
            <person name="Ma X."/>
            <person name="Naidoo K."/>
            <person name="Pethybridge S.J."/>
            <person name="Sun J."/>
            <person name="Steenkamp E.T."/>
            <person name="van der Nest M.A."/>
            <person name="van Wyk S."/>
            <person name="Wingfield M.J."/>
            <person name="Xiong C."/>
            <person name="Yue Q."/>
            <person name="Zhang X."/>
        </authorList>
    </citation>
    <scope>NUCLEOTIDE SEQUENCE [LARGE SCALE GENOMIC DNA]</scope>
    <source>
        <strain evidence="3 4">BP6252</strain>
    </source>
</reference>
<comment type="caution">
    <text evidence="3">The sequence shown here is derived from an EMBL/GenBank/DDBJ whole genome shotgun (WGS) entry which is preliminary data.</text>
</comment>
<dbReference type="EMBL" id="PDLM01000004">
    <property type="protein sequence ID" value="RDW80098.1"/>
    <property type="molecule type" value="Genomic_DNA"/>
</dbReference>
<dbReference type="PANTHER" id="PTHR48081:SF8">
    <property type="entry name" value="ALPHA_BETA HYDROLASE FOLD-3 DOMAIN-CONTAINING PROTEIN-RELATED"/>
    <property type="match status" value="1"/>
</dbReference>
<accession>A0A3D8S1G1</accession>
<dbReference type="OrthoDB" id="408631at2759"/>
<feature type="domain" description="Alpha/beta hydrolase fold-3" evidence="2">
    <location>
        <begin position="110"/>
        <end position="320"/>
    </location>
</feature>
<dbReference type="SUPFAM" id="SSF53474">
    <property type="entry name" value="alpha/beta-Hydrolases"/>
    <property type="match status" value="1"/>
</dbReference>
<evidence type="ECO:0000313" key="3">
    <source>
        <dbReference type="EMBL" id="RDW80098.1"/>
    </source>
</evidence>
<evidence type="ECO:0000313" key="4">
    <source>
        <dbReference type="Proteomes" id="UP000256645"/>
    </source>
</evidence>
<protein>
    <recommendedName>
        <fullName evidence="2">Alpha/beta hydrolase fold-3 domain-containing protein</fullName>
    </recommendedName>
</protein>
<dbReference type="Gene3D" id="3.40.50.1820">
    <property type="entry name" value="alpha/beta hydrolase"/>
    <property type="match status" value="1"/>
</dbReference>
<dbReference type="Proteomes" id="UP000256645">
    <property type="component" value="Unassembled WGS sequence"/>
</dbReference>
<dbReference type="InterPro" id="IPR013094">
    <property type="entry name" value="AB_hydrolase_3"/>
</dbReference>
<dbReference type="InterPro" id="IPR029058">
    <property type="entry name" value="AB_hydrolase_fold"/>
</dbReference>
<dbReference type="STRING" id="1849047.A0A3D8S1G1"/>
<dbReference type="GO" id="GO:0016787">
    <property type="term" value="F:hydrolase activity"/>
    <property type="evidence" value="ECO:0007669"/>
    <property type="project" value="UniProtKB-KW"/>
</dbReference>
<dbReference type="Pfam" id="PF07859">
    <property type="entry name" value="Abhydrolase_3"/>
    <property type="match status" value="1"/>
</dbReference>